<dbReference type="RefSeq" id="WP_171185798.1">
    <property type="nucleotide sequence ID" value="NZ_WTPX01000043.1"/>
</dbReference>
<keyword evidence="3" id="KW-1185">Reference proteome</keyword>
<sequence length="161" mass="17970">MKTTRTPVPADRLNDPARDTRWDDWLDGKRLLTRSPPDVITPCRGCGHRMAPGELSALVLRPFEEWAFHECIGCNVDMQPTTRADLPPGERTPVPELDDDPYCLRRSSLADINESIRANYPDSPAARRASRGRPSPHGLPRSPVLAALVTGWRALRATVIR</sequence>
<name>A0ABX1VCW1_9PLAN</name>
<evidence type="ECO:0000313" key="2">
    <source>
        <dbReference type="EMBL" id="NNJ25608.1"/>
    </source>
</evidence>
<feature type="compositionally biased region" description="Low complexity" evidence="1">
    <location>
        <begin position="123"/>
        <end position="136"/>
    </location>
</feature>
<evidence type="ECO:0008006" key="4">
    <source>
        <dbReference type="Google" id="ProtNLM"/>
    </source>
</evidence>
<dbReference type="Proteomes" id="UP000609651">
    <property type="component" value="Unassembled WGS sequence"/>
</dbReference>
<comment type="caution">
    <text evidence="2">The sequence shown here is derived from an EMBL/GenBank/DDBJ whole genome shotgun (WGS) entry which is preliminary data.</text>
</comment>
<evidence type="ECO:0000313" key="3">
    <source>
        <dbReference type="Proteomes" id="UP000609651"/>
    </source>
</evidence>
<protein>
    <recommendedName>
        <fullName evidence="4">Transcription factor zinc-finger domain-containing protein</fullName>
    </recommendedName>
</protein>
<evidence type="ECO:0000256" key="1">
    <source>
        <dbReference type="SAM" id="MobiDB-lite"/>
    </source>
</evidence>
<accession>A0ABX1VCW1</accession>
<feature type="region of interest" description="Disordered" evidence="1">
    <location>
        <begin position="115"/>
        <end position="140"/>
    </location>
</feature>
<dbReference type="EMBL" id="WTPX01000043">
    <property type="protein sequence ID" value="NNJ25608.1"/>
    <property type="molecule type" value="Genomic_DNA"/>
</dbReference>
<organism evidence="2 3">
    <name type="scientific">Alienimonas chondri</name>
    <dbReference type="NCBI Taxonomy" id="2681879"/>
    <lineage>
        <taxon>Bacteria</taxon>
        <taxon>Pseudomonadati</taxon>
        <taxon>Planctomycetota</taxon>
        <taxon>Planctomycetia</taxon>
        <taxon>Planctomycetales</taxon>
        <taxon>Planctomycetaceae</taxon>
        <taxon>Alienimonas</taxon>
    </lineage>
</organism>
<reference evidence="2 3" key="1">
    <citation type="journal article" date="2020" name="Syst. Appl. Microbiol.">
        <title>Alienimonas chondri sp. nov., a novel planctomycete isolated from the biofilm of the red alga Chondrus crispus.</title>
        <authorList>
            <person name="Vitorino I."/>
            <person name="Albuquerque L."/>
            <person name="Wiegand S."/>
            <person name="Kallscheuer N."/>
            <person name="da Costa M.S."/>
            <person name="Lobo-da-Cunha A."/>
            <person name="Jogler C."/>
            <person name="Lage O.M."/>
        </authorList>
    </citation>
    <scope>NUCLEOTIDE SEQUENCE [LARGE SCALE GENOMIC DNA]</scope>
    <source>
        <strain evidence="2 3">LzC2</strain>
    </source>
</reference>
<gene>
    <name evidence="2" type="ORF">LzC2_16800</name>
</gene>
<proteinExistence type="predicted"/>